<protein>
    <recommendedName>
        <fullName evidence="2">NAD/GMP synthase domain-containing protein</fullName>
    </recommendedName>
</protein>
<name>A0A382WCP7_9ZZZZ</name>
<feature type="non-terminal residue" evidence="1">
    <location>
        <position position="65"/>
    </location>
</feature>
<sequence>MIFNTSQDDIIIDIPQQYTKIGIKASGGLDSTILSYMLALYKRDERPDIDLIPITLIESTKPFQF</sequence>
<evidence type="ECO:0008006" key="2">
    <source>
        <dbReference type="Google" id="ProtNLM"/>
    </source>
</evidence>
<proteinExistence type="predicted"/>
<evidence type="ECO:0000313" key="1">
    <source>
        <dbReference type="EMBL" id="SVD56607.1"/>
    </source>
</evidence>
<dbReference type="AlphaFoldDB" id="A0A382WCP7"/>
<reference evidence="1" key="1">
    <citation type="submission" date="2018-05" db="EMBL/GenBank/DDBJ databases">
        <authorList>
            <person name="Lanie J.A."/>
            <person name="Ng W.-L."/>
            <person name="Kazmierczak K.M."/>
            <person name="Andrzejewski T.M."/>
            <person name="Davidsen T.M."/>
            <person name="Wayne K.J."/>
            <person name="Tettelin H."/>
            <person name="Glass J.I."/>
            <person name="Rusch D."/>
            <person name="Podicherti R."/>
            <person name="Tsui H.-C.T."/>
            <person name="Winkler M.E."/>
        </authorList>
    </citation>
    <scope>NUCLEOTIDE SEQUENCE</scope>
</reference>
<gene>
    <name evidence="1" type="ORF">METZ01_LOCUS409461</name>
</gene>
<accession>A0A382WCP7</accession>
<organism evidence="1">
    <name type="scientific">marine metagenome</name>
    <dbReference type="NCBI Taxonomy" id="408172"/>
    <lineage>
        <taxon>unclassified sequences</taxon>
        <taxon>metagenomes</taxon>
        <taxon>ecological metagenomes</taxon>
    </lineage>
</organism>
<dbReference type="EMBL" id="UINC01158846">
    <property type="protein sequence ID" value="SVD56607.1"/>
    <property type="molecule type" value="Genomic_DNA"/>
</dbReference>